<name>A0A0R3TGW9_RODNA</name>
<protein>
    <submittedName>
        <fullName evidence="1">Envelope glycoprotein</fullName>
    </submittedName>
</protein>
<accession>A0A0R3TGW9</accession>
<organism evidence="1">
    <name type="scientific">Rodentolepis nana</name>
    <name type="common">Dwarf tapeworm</name>
    <name type="synonym">Hymenolepis nana</name>
    <dbReference type="NCBI Taxonomy" id="102285"/>
    <lineage>
        <taxon>Eukaryota</taxon>
        <taxon>Metazoa</taxon>
        <taxon>Spiralia</taxon>
        <taxon>Lophotrochozoa</taxon>
        <taxon>Platyhelminthes</taxon>
        <taxon>Cestoda</taxon>
        <taxon>Eucestoda</taxon>
        <taxon>Cyclophyllidea</taxon>
        <taxon>Hymenolepididae</taxon>
        <taxon>Rodentolepis</taxon>
    </lineage>
</organism>
<proteinExistence type="predicted"/>
<dbReference type="AlphaFoldDB" id="A0A0R3TGW9"/>
<sequence>LALDTTLEVPTRNGRLQKFYRMKITLTRNRMCGHLESQFGRYTL</sequence>
<reference evidence="1" key="1">
    <citation type="submission" date="2017-02" db="UniProtKB">
        <authorList>
            <consortium name="WormBaseParasite"/>
        </authorList>
    </citation>
    <scope>IDENTIFICATION</scope>
</reference>
<evidence type="ECO:0000313" key="1">
    <source>
        <dbReference type="WBParaSite" id="HNAJ_0000631001-mRNA-1"/>
    </source>
</evidence>
<dbReference type="WBParaSite" id="HNAJ_0000631001-mRNA-1">
    <property type="protein sequence ID" value="HNAJ_0000631001-mRNA-1"/>
    <property type="gene ID" value="HNAJ_0000631001"/>
</dbReference>